<dbReference type="EMBL" id="CP017637">
    <property type="protein sequence ID" value="APG13488.1"/>
    <property type="molecule type" value="Genomic_DNA"/>
</dbReference>
<dbReference type="AlphaFoldDB" id="A0A1L3FJM2"/>
<accession>A0A1L3FJM2</accession>
<reference evidence="2 3" key="1">
    <citation type="submission" date="2016-11" db="EMBL/GenBank/DDBJ databases">
        <title>Complete Genome Sequence of Bradyrhizobium sp. strain J5, an isolated from soybean nodule in Hokkaido.</title>
        <authorList>
            <person name="Kanehara K."/>
        </authorList>
    </citation>
    <scope>NUCLEOTIDE SEQUENCE [LARGE SCALE GENOMIC DNA]</scope>
    <source>
        <strain evidence="2 3">J5</strain>
    </source>
</reference>
<feature type="transmembrane region" description="Helical" evidence="1">
    <location>
        <begin position="56"/>
        <end position="77"/>
    </location>
</feature>
<keyword evidence="1" id="KW-1133">Transmembrane helix</keyword>
<protein>
    <submittedName>
        <fullName evidence="2">Uncharacterized protein</fullName>
    </submittedName>
</protein>
<proteinExistence type="predicted"/>
<name>A0A1L3FJM2_BRAJP</name>
<evidence type="ECO:0000313" key="3">
    <source>
        <dbReference type="Proteomes" id="UP000181962"/>
    </source>
</evidence>
<keyword evidence="1" id="KW-0812">Transmembrane</keyword>
<evidence type="ECO:0000256" key="1">
    <source>
        <dbReference type="SAM" id="Phobius"/>
    </source>
</evidence>
<organism evidence="2 3">
    <name type="scientific">Bradyrhizobium japonicum</name>
    <dbReference type="NCBI Taxonomy" id="375"/>
    <lineage>
        <taxon>Bacteria</taxon>
        <taxon>Pseudomonadati</taxon>
        <taxon>Pseudomonadota</taxon>
        <taxon>Alphaproteobacteria</taxon>
        <taxon>Hyphomicrobiales</taxon>
        <taxon>Nitrobacteraceae</taxon>
        <taxon>Bradyrhizobium</taxon>
    </lineage>
</organism>
<sequence length="364" mass="40366">MYKPRRRQLSDRISLGSEISERATATVRSPLPSPEAASAVNAEEPAAIAAPWFKSVVVFGLLFGAVWLSLYTAYAMLPFIRPGSVVIAYAKLDTLVKGRMFGPQDRNRVMVFGNSKLLSALRPSDLDAAVGSGFRSYNLGLPGEVHFLPILEAALEAGNVPTHVLLTIPWDDKGASDNFADILRNDNLLASTLFPFRNLPREAALFAFQNLDRLSDARRDVEIQRAAMLRDRGWYFIKSQSHYPGDRLPDDYALPTDHPTRIELRMIPEKSHSRSHLERLASQYGFQIMIVPGFFRAGEAAPLPAADDARSMMISDRPLIRVFGPDYFMYPPALFADPQHMNPAGARAYTADLAKLLKATGAFD</sequence>
<dbReference type="Proteomes" id="UP000181962">
    <property type="component" value="Chromosome"/>
</dbReference>
<evidence type="ECO:0000313" key="2">
    <source>
        <dbReference type="EMBL" id="APG13488.1"/>
    </source>
</evidence>
<gene>
    <name evidence="2" type="ORF">BKD09_34560</name>
</gene>
<keyword evidence="1" id="KW-0472">Membrane</keyword>